<sequence length="138" mass="14730">MDVRHSVSMVACISYSTSGTDASGASNGPHAPTTSPDSSRPNTQVSVNGDFSLVTAIHYTLRNHVVDRHKDSEPSKKKRRVELETIERDPSGSSASSPRGPTGRPTVLGGQQREASSQNMASRINVACKIEPTQIRGT</sequence>
<evidence type="ECO:0000313" key="2">
    <source>
        <dbReference type="Proteomes" id="UP000821845"/>
    </source>
</evidence>
<reference evidence="1" key="1">
    <citation type="submission" date="2020-05" db="EMBL/GenBank/DDBJ databases">
        <title>Large-scale comparative analyses of tick genomes elucidate their genetic diversity and vector capacities.</title>
        <authorList>
            <person name="Jia N."/>
            <person name="Wang J."/>
            <person name="Shi W."/>
            <person name="Du L."/>
            <person name="Sun Y."/>
            <person name="Zhan W."/>
            <person name="Jiang J."/>
            <person name="Wang Q."/>
            <person name="Zhang B."/>
            <person name="Ji P."/>
            <person name="Sakyi L.B."/>
            <person name="Cui X."/>
            <person name="Yuan T."/>
            <person name="Jiang B."/>
            <person name="Yang W."/>
            <person name="Lam T.T.-Y."/>
            <person name="Chang Q."/>
            <person name="Ding S."/>
            <person name="Wang X."/>
            <person name="Zhu J."/>
            <person name="Ruan X."/>
            <person name="Zhao L."/>
            <person name="Wei J."/>
            <person name="Que T."/>
            <person name="Du C."/>
            <person name="Cheng J."/>
            <person name="Dai P."/>
            <person name="Han X."/>
            <person name="Huang E."/>
            <person name="Gao Y."/>
            <person name="Liu J."/>
            <person name="Shao H."/>
            <person name="Ye R."/>
            <person name="Li L."/>
            <person name="Wei W."/>
            <person name="Wang X."/>
            <person name="Wang C."/>
            <person name="Yang T."/>
            <person name="Huo Q."/>
            <person name="Li W."/>
            <person name="Guo W."/>
            <person name="Chen H."/>
            <person name="Zhou L."/>
            <person name="Ni X."/>
            <person name="Tian J."/>
            <person name="Zhou Y."/>
            <person name="Sheng Y."/>
            <person name="Liu T."/>
            <person name="Pan Y."/>
            <person name="Xia L."/>
            <person name="Li J."/>
            <person name="Zhao F."/>
            <person name="Cao W."/>
        </authorList>
    </citation>
    <scope>NUCLEOTIDE SEQUENCE</scope>
    <source>
        <strain evidence="1">Hyas-2018</strain>
    </source>
</reference>
<proteinExistence type="predicted"/>
<dbReference type="Proteomes" id="UP000821845">
    <property type="component" value="Chromosome 4"/>
</dbReference>
<comment type="caution">
    <text evidence="1">The sequence shown here is derived from an EMBL/GenBank/DDBJ whole genome shotgun (WGS) entry which is preliminary data.</text>
</comment>
<dbReference type="EMBL" id="CM023484">
    <property type="protein sequence ID" value="KAH6933208.1"/>
    <property type="molecule type" value="Genomic_DNA"/>
</dbReference>
<keyword evidence="2" id="KW-1185">Reference proteome</keyword>
<evidence type="ECO:0000313" key="1">
    <source>
        <dbReference type="EMBL" id="KAH6933208.1"/>
    </source>
</evidence>
<protein>
    <submittedName>
        <fullName evidence="1">Uncharacterized protein</fullName>
    </submittedName>
</protein>
<gene>
    <name evidence="1" type="ORF">HPB50_013448</name>
</gene>
<name>A0ACB7SEB6_HYAAI</name>
<accession>A0ACB7SEB6</accession>
<organism evidence="1 2">
    <name type="scientific">Hyalomma asiaticum</name>
    <name type="common">Tick</name>
    <dbReference type="NCBI Taxonomy" id="266040"/>
    <lineage>
        <taxon>Eukaryota</taxon>
        <taxon>Metazoa</taxon>
        <taxon>Ecdysozoa</taxon>
        <taxon>Arthropoda</taxon>
        <taxon>Chelicerata</taxon>
        <taxon>Arachnida</taxon>
        <taxon>Acari</taxon>
        <taxon>Parasitiformes</taxon>
        <taxon>Ixodida</taxon>
        <taxon>Ixodoidea</taxon>
        <taxon>Ixodidae</taxon>
        <taxon>Hyalomminae</taxon>
        <taxon>Hyalomma</taxon>
    </lineage>
</organism>